<evidence type="ECO:0000259" key="5">
    <source>
        <dbReference type="Pfam" id="PF00732"/>
    </source>
</evidence>
<dbReference type="Pfam" id="PF00732">
    <property type="entry name" value="GMC_oxred_N"/>
    <property type="match status" value="1"/>
</dbReference>
<dbReference type="Gene3D" id="3.30.410.40">
    <property type="match status" value="1"/>
</dbReference>
<dbReference type="AlphaFoldDB" id="A0A964UND5"/>
<sequence>MRVPAAFPKLFKTPYDWDFNTVKQAALDGRELYWPRGRTLGGCSSINAMMWIRGHRDDYDAEAEAAGEDWSYDAFVRYFRRAERWAGAPGASVAHGFDGPQWISPPRDLNATTHDFLDACRDVGLRELYEFNGPDHTGFAITPLSQRRGRRWSAADGYLKGARNRPNLHVFTGVQARRLAFDGTRVTGVIAERAGSVRLLTASREVLLSAGAVNSPHLLQRSGTGDPETLAEAGITLRVDSPDVGRHLQDHLSYGVTVHTTEPVTLTGADSPANVARYLTGARDPFTSNVGEAAAFIRTRPELDTPDIELVYAPVPFVDHGLVPPTEHGITIGVVLLQPGSTGRITPGATDAADPRIDPGYLTDPDDLDTLIAGVRRAEELLARSALARRTAGPLGKYPGVVDASVMPRITRGHTNAPTIALAEKAAEMILEDRRG</sequence>
<evidence type="ECO:0000256" key="4">
    <source>
        <dbReference type="ARBA" id="ARBA00022827"/>
    </source>
</evidence>
<evidence type="ECO:0000256" key="3">
    <source>
        <dbReference type="ARBA" id="ARBA00022630"/>
    </source>
</evidence>
<keyword evidence="4" id="KW-0274">FAD</keyword>
<dbReference type="InterPro" id="IPR036188">
    <property type="entry name" value="FAD/NAD-bd_sf"/>
</dbReference>
<dbReference type="GO" id="GO:0016614">
    <property type="term" value="F:oxidoreductase activity, acting on CH-OH group of donors"/>
    <property type="evidence" value="ECO:0007669"/>
    <property type="project" value="InterPro"/>
</dbReference>
<dbReference type="EMBL" id="JAAAHS010000083">
    <property type="protein sequence ID" value="NBE52439.1"/>
    <property type="molecule type" value="Genomic_DNA"/>
</dbReference>
<dbReference type="PANTHER" id="PTHR11552:SF147">
    <property type="entry name" value="CHOLINE DEHYDROGENASE, MITOCHONDRIAL"/>
    <property type="match status" value="1"/>
</dbReference>
<dbReference type="PIRSF" id="PIRSF000137">
    <property type="entry name" value="Alcohol_oxidase"/>
    <property type="match status" value="1"/>
</dbReference>
<dbReference type="SUPFAM" id="SSF51905">
    <property type="entry name" value="FAD/NAD(P)-binding domain"/>
    <property type="match status" value="1"/>
</dbReference>
<dbReference type="PANTHER" id="PTHR11552">
    <property type="entry name" value="GLUCOSE-METHANOL-CHOLINE GMC OXIDOREDUCTASE"/>
    <property type="match status" value="1"/>
</dbReference>
<dbReference type="Proteomes" id="UP000598297">
    <property type="component" value="Unassembled WGS sequence"/>
</dbReference>
<keyword evidence="3" id="KW-0285">Flavoprotein</keyword>
<dbReference type="GO" id="GO:0050660">
    <property type="term" value="F:flavin adenine dinucleotide binding"/>
    <property type="evidence" value="ECO:0007669"/>
    <property type="project" value="InterPro"/>
</dbReference>
<dbReference type="InterPro" id="IPR000172">
    <property type="entry name" value="GMC_OxRdtase_N"/>
</dbReference>
<feature type="domain" description="Glucose-methanol-choline oxidoreductase C-terminal" evidence="6">
    <location>
        <begin position="339"/>
        <end position="391"/>
    </location>
</feature>
<evidence type="ECO:0000259" key="6">
    <source>
        <dbReference type="Pfam" id="PF05199"/>
    </source>
</evidence>
<dbReference type="Gene3D" id="3.50.50.60">
    <property type="entry name" value="FAD/NAD(P)-binding domain"/>
    <property type="match status" value="3"/>
</dbReference>
<proteinExistence type="inferred from homology"/>
<dbReference type="SUPFAM" id="SSF54373">
    <property type="entry name" value="FAD-linked reductases, C-terminal domain"/>
    <property type="match status" value="1"/>
</dbReference>
<dbReference type="OrthoDB" id="9785276at2"/>
<organism evidence="7 8">
    <name type="scientific">Streptomyces boluensis</name>
    <dbReference type="NCBI Taxonomy" id="1775135"/>
    <lineage>
        <taxon>Bacteria</taxon>
        <taxon>Bacillati</taxon>
        <taxon>Actinomycetota</taxon>
        <taxon>Actinomycetes</taxon>
        <taxon>Kitasatosporales</taxon>
        <taxon>Streptomycetaceae</taxon>
        <taxon>Streptomyces</taxon>
    </lineage>
</organism>
<comment type="similarity">
    <text evidence="2">Belongs to the GMC oxidoreductase family.</text>
</comment>
<evidence type="ECO:0000313" key="8">
    <source>
        <dbReference type="Proteomes" id="UP000598297"/>
    </source>
</evidence>
<dbReference type="InterPro" id="IPR007867">
    <property type="entry name" value="GMC_OxRtase_C"/>
</dbReference>
<protein>
    <submittedName>
        <fullName evidence="7">Choline dehydrogenase</fullName>
    </submittedName>
</protein>
<accession>A0A964UND5</accession>
<dbReference type="Pfam" id="PF05199">
    <property type="entry name" value="GMC_oxred_C"/>
    <property type="match status" value="1"/>
</dbReference>
<evidence type="ECO:0000256" key="2">
    <source>
        <dbReference type="ARBA" id="ARBA00010790"/>
    </source>
</evidence>
<evidence type="ECO:0000256" key="1">
    <source>
        <dbReference type="ARBA" id="ARBA00001974"/>
    </source>
</evidence>
<name>A0A964UND5_9ACTN</name>
<reference evidence="7" key="1">
    <citation type="submission" date="2020-01" db="EMBL/GenBank/DDBJ databases">
        <title>Whole-genome analyses of novel actinobacteria.</title>
        <authorList>
            <person name="Sahin N."/>
        </authorList>
    </citation>
    <scope>NUCLEOTIDE SEQUENCE</scope>
    <source>
        <strain evidence="7">YC537</strain>
    </source>
</reference>
<evidence type="ECO:0000313" key="7">
    <source>
        <dbReference type="EMBL" id="NBE52439.1"/>
    </source>
</evidence>
<keyword evidence="8" id="KW-1185">Reference proteome</keyword>
<comment type="cofactor">
    <cofactor evidence="1">
        <name>FAD</name>
        <dbReference type="ChEBI" id="CHEBI:57692"/>
    </cofactor>
</comment>
<comment type="caution">
    <text evidence="7">The sequence shown here is derived from an EMBL/GenBank/DDBJ whole genome shotgun (WGS) entry which is preliminary data.</text>
</comment>
<feature type="domain" description="Glucose-methanol-choline oxidoreductase N-terminal" evidence="5">
    <location>
        <begin position="26"/>
        <end position="252"/>
    </location>
</feature>
<gene>
    <name evidence="7" type="ORF">GUY60_13585</name>
</gene>
<dbReference type="InterPro" id="IPR012132">
    <property type="entry name" value="GMC_OxRdtase"/>
</dbReference>